<comment type="caution">
    <text evidence="1">The sequence shown here is derived from an EMBL/GenBank/DDBJ whole genome shotgun (WGS) entry which is preliminary data.</text>
</comment>
<gene>
    <name evidence="1" type="ORF">DWZ31_15915</name>
</gene>
<dbReference type="EMBL" id="QRQN01000023">
    <property type="protein sequence ID" value="RHN04845.1"/>
    <property type="molecule type" value="Genomic_DNA"/>
</dbReference>
<proteinExistence type="predicted"/>
<name>A0A3R6K8F3_9FIRM</name>
<dbReference type="Proteomes" id="UP000283586">
    <property type="component" value="Unassembled WGS sequence"/>
</dbReference>
<organism evidence="1 2">
    <name type="scientific">Roseburia intestinalis</name>
    <dbReference type="NCBI Taxonomy" id="166486"/>
    <lineage>
        <taxon>Bacteria</taxon>
        <taxon>Bacillati</taxon>
        <taxon>Bacillota</taxon>
        <taxon>Clostridia</taxon>
        <taxon>Lachnospirales</taxon>
        <taxon>Lachnospiraceae</taxon>
        <taxon>Roseburia</taxon>
    </lineage>
</organism>
<dbReference type="RefSeq" id="WP_015560346.1">
    <property type="nucleotide sequence ID" value="NZ_QRQN01000023.1"/>
</dbReference>
<accession>A0A3R6K8F3</accession>
<evidence type="ECO:0000313" key="1">
    <source>
        <dbReference type="EMBL" id="RHN04845.1"/>
    </source>
</evidence>
<protein>
    <submittedName>
        <fullName evidence="1">Uncharacterized protein</fullName>
    </submittedName>
</protein>
<sequence length="112" mass="13115">MWHELKISKVEKIEKCVAEYQIWMHTVLPYGKLKIKIYEDQDKTYTGITDVRVRRKFDGEFEGGVGYGKSIEEALEDTIGWFLQVVDMDYPIADYPDGLTENDIEYVGYSDF</sequence>
<dbReference type="AlphaFoldDB" id="A0A3R6K8F3"/>
<evidence type="ECO:0000313" key="2">
    <source>
        <dbReference type="Proteomes" id="UP000283586"/>
    </source>
</evidence>
<reference evidence="1 2" key="1">
    <citation type="submission" date="2018-08" db="EMBL/GenBank/DDBJ databases">
        <title>A genome reference for cultivated species of the human gut microbiota.</title>
        <authorList>
            <person name="Zou Y."/>
            <person name="Xue W."/>
            <person name="Luo G."/>
        </authorList>
    </citation>
    <scope>NUCLEOTIDE SEQUENCE [LARGE SCALE GENOMIC DNA]</scope>
    <source>
        <strain evidence="1 2">AF31-21AC</strain>
    </source>
</reference>